<accession>Q022H9</accession>
<dbReference type="GO" id="GO:0005980">
    <property type="term" value="P:glycogen catabolic process"/>
    <property type="evidence" value="ECO:0007669"/>
    <property type="project" value="InterPro"/>
</dbReference>
<dbReference type="InterPro" id="IPR006451">
    <property type="entry name" value="Glycogen_debranch_arc"/>
</dbReference>
<name>Q022H9_SOLUE</name>
<feature type="domain" description="Glycogen debranching enzyme C-terminal" evidence="1">
    <location>
        <begin position="283"/>
        <end position="644"/>
    </location>
</feature>
<feature type="domain" description="Glycogen debranching enzyme bacterial and archaeal type N-terminal" evidence="2">
    <location>
        <begin position="25"/>
        <end position="238"/>
    </location>
</feature>
<protein>
    <submittedName>
        <fullName evidence="3">Glycogen debranching enzyme, putative</fullName>
    </submittedName>
</protein>
<dbReference type="Pfam" id="PF12439">
    <property type="entry name" value="GDE_N"/>
    <property type="match status" value="1"/>
</dbReference>
<dbReference type="STRING" id="234267.Acid_3143"/>
<dbReference type="InterPro" id="IPR008928">
    <property type="entry name" value="6-hairpin_glycosidase_sf"/>
</dbReference>
<dbReference type="SUPFAM" id="SSF48208">
    <property type="entry name" value="Six-hairpin glycosidases"/>
    <property type="match status" value="1"/>
</dbReference>
<dbReference type="InParanoid" id="Q022H9"/>
<dbReference type="HOGENOM" id="CLU_026835_0_0_0"/>
<dbReference type="KEGG" id="sus:Acid_3143"/>
<evidence type="ECO:0000313" key="3">
    <source>
        <dbReference type="EMBL" id="ABJ84121.1"/>
    </source>
</evidence>
<dbReference type="InterPro" id="IPR010401">
    <property type="entry name" value="AGL/Gdb1"/>
</dbReference>
<dbReference type="eggNOG" id="COG3408">
    <property type="taxonomic scope" value="Bacteria"/>
</dbReference>
<dbReference type="Gene3D" id="1.50.10.10">
    <property type="match status" value="1"/>
</dbReference>
<proteinExistence type="predicted"/>
<dbReference type="InterPro" id="IPR024742">
    <property type="entry name" value="Glycogen_debranch_N"/>
</dbReference>
<gene>
    <name evidence="3" type="ordered locus">Acid_3143</name>
</gene>
<evidence type="ECO:0000259" key="1">
    <source>
        <dbReference type="Pfam" id="PF06202"/>
    </source>
</evidence>
<dbReference type="NCBIfam" id="TIGR01561">
    <property type="entry name" value="gde_arch"/>
    <property type="match status" value="1"/>
</dbReference>
<dbReference type="InterPro" id="IPR012341">
    <property type="entry name" value="6hp_glycosidase-like_sf"/>
</dbReference>
<reference evidence="3" key="1">
    <citation type="submission" date="2006-10" db="EMBL/GenBank/DDBJ databases">
        <title>Complete sequence of Solibacter usitatus Ellin6076.</title>
        <authorList>
            <consortium name="US DOE Joint Genome Institute"/>
            <person name="Copeland A."/>
            <person name="Lucas S."/>
            <person name="Lapidus A."/>
            <person name="Barry K."/>
            <person name="Detter J.C."/>
            <person name="Glavina del Rio T."/>
            <person name="Hammon N."/>
            <person name="Israni S."/>
            <person name="Dalin E."/>
            <person name="Tice H."/>
            <person name="Pitluck S."/>
            <person name="Thompson L.S."/>
            <person name="Brettin T."/>
            <person name="Bruce D."/>
            <person name="Han C."/>
            <person name="Tapia R."/>
            <person name="Gilna P."/>
            <person name="Schmutz J."/>
            <person name="Larimer F."/>
            <person name="Land M."/>
            <person name="Hauser L."/>
            <person name="Kyrpides N."/>
            <person name="Mikhailova N."/>
            <person name="Janssen P.H."/>
            <person name="Kuske C.R."/>
            <person name="Richardson P."/>
        </authorList>
    </citation>
    <scope>NUCLEOTIDE SEQUENCE</scope>
    <source>
        <strain evidence="3">Ellin6076</strain>
    </source>
</reference>
<organism evidence="3">
    <name type="scientific">Solibacter usitatus (strain Ellin6076)</name>
    <dbReference type="NCBI Taxonomy" id="234267"/>
    <lineage>
        <taxon>Bacteria</taxon>
        <taxon>Pseudomonadati</taxon>
        <taxon>Acidobacteriota</taxon>
        <taxon>Terriglobia</taxon>
        <taxon>Bryobacterales</taxon>
        <taxon>Solibacteraceae</taxon>
        <taxon>Candidatus Solibacter</taxon>
    </lineage>
</organism>
<dbReference type="GO" id="GO:0004134">
    <property type="term" value="F:4-alpha-glucanotransferase activity"/>
    <property type="evidence" value="ECO:0007669"/>
    <property type="project" value="InterPro"/>
</dbReference>
<dbReference type="GO" id="GO:0004135">
    <property type="term" value="F:amylo-alpha-1,6-glucosidase activity"/>
    <property type="evidence" value="ECO:0007669"/>
    <property type="project" value="InterPro"/>
</dbReference>
<dbReference type="Pfam" id="PF06202">
    <property type="entry name" value="GDE_C"/>
    <property type="match status" value="1"/>
</dbReference>
<dbReference type="PANTHER" id="PTHR10569:SF2">
    <property type="entry name" value="GLYCOGEN DEBRANCHING ENZYME"/>
    <property type="match status" value="1"/>
</dbReference>
<dbReference type="FunFam" id="1.50.10.10:FF:000073">
    <property type="entry name" value="Glycogen debranching enzyme, hypothetical (TreX-like)"/>
    <property type="match status" value="1"/>
</dbReference>
<dbReference type="PANTHER" id="PTHR10569">
    <property type="entry name" value="GLYCOGEN DEBRANCHING ENZYME"/>
    <property type="match status" value="1"/>
</dbReference>
<evidence type="ECO:0000259" key="2">
    <source>
        <dbReference type="Pfam" id="PF12439"/>
    </source>
</evidence>
<dbReference type="EMBL" id="CP000473">
    <property type="protein sequence ID" value="ABJ84121.1"/>
    <property type="molecule type" value="Genomic_DNA"/>
</dbReference>
<dbReference type="AlphaFoldDB" id="Q022H9"/>
<sequence length="649" mass="71894">MVGGMDAMRIGREVCGDAEAACKLEWLETNGLGGFASSTVIGLNTRRYHGLLTAATEPPVGRMLLLSKLEETVAIGGRRYELGSNRYPGTIHPEGYRYLREFRLDPFPVWVFEVEGVTIEKRVFMVHGENTTVLEYECLGAAELELRPLLAFRDYHATTHRNDAIDGHFESHDGMAVMRPYPGLPAMYLAHSGAVVSVGAGWYYNFEFERERERGLDFVEDLFNPLVLRFAAAPGRSIAVIASTVPHVAGDAEGLRKKELQRRAAIVGRAPRNDAMTQRLTAAADAFLVKRGELETVIAGYHWFSDFGRDATIALPGLALATRRYEEARRILLAFAESMSQGMLPNRFPDRGEAPEYNSVDATLWFFEAARAYGEQSGDHEFVRERLYAKLKDAVEWHVRGTRYGIHVDCDGLLACGEPGVQLTWMDAKVGDRVVTPRGGKPVEIQALWYNALRSLQGMAERFGEAAVAQELGASAARARVSFGAQFWNGAAGCLYDVVDGERRDGSIRPNQIFTISLRHRILGNDELARSVLDVVERDLLTPAGLRTLSPRDAAYCGRYEGGVASRDGVYHQGTVWPWLMGPFVTAYRKVKDGDPRVAEWLRGFAGQMDAMCLGQWPEIADGDAPHAPRGCVAQAWSVGELLRVMSEQ</sequence>
<dbReference type="InterPro" id="IPR032790">
    <property type="entry name" value="GDE_C"/>
</dbReference>